<gene>
    <name evidence="2" type="ORF">SK803_01255</name>
</gene>
<comment type="caution">
    <text evidence="2">The sequence shown here is derived from an EMBL/GenBank/DDBJ whole genome shotgun (WGS) entry which is preliminary data.</text>
</comment>
<dbReference type="Proteomes" id="UP001285521">
    <property type="component" value="Unassembled WGS sequence"/>
</dbReference>
<evidence type="ECO:0000313" key="3">
    <source>
        <dbReference type="Proteomes" id="UP001285521"/>
    </source>
</evidence>
<evidence type="ECO:0000256" key="1">
    <source>
        <dbReference type="SAM" id="MobiDB-lite"/>
    </source>
</evidence>
<keyword evidence="3" id="KW-1185">Reference proteome</keyword>
<sequence>MPAEPVQSYPDSSQPDPMPHSGAERPLRLPAAHLASLAAALSVPDGGFTIDPATGAAVGDGYAVSVDPFYERTHDRPITARDLAAYLTTAQRALRLPRRVLGGWRDPESGRVHLDVSVVVPTLAEALELGRSAGQIAVFDLAAGKSTPVPDQDSAVVIPLRKTSGTSGEIRPESVTSDTGWRYDQKRRGKPDRSFSGTVTHVGEAEGERIRGDLAAALAELLTWAGEQDGQPSRDERKAA</sequence>
<evidence type="ECO:0008006" key="4">
    <source>
        <dbReference type="Google" id="ProtNLM"/>
    </source>
</evidence>
<dbReference type="RefSeq" id="WP_319963813.1">
    <property type="nucleotide sequence ID" value="NZ_JAXAVW010000001.1"/>
</dbReference>
<evidence type="ECO:0000313" key="2">
    <source>
        <dbReference type="EMBL" id="MDX8028812.1"/>
    </source>
</evidence>
<organism evidence="2 3">
    <name type="scientific">Lentzea miocenica</name>
    <dbReference type="NCBI Taxonomy" id="3095431"/>
    <lineage>
        <taxon>Bacteria</taxon>
        <taxon>Bacillati</taxon>
        <taxon>Actinomycetota</taxon>
        <taxon>Actinomycetes</taxon>
        <taxon>Pseudonocardiales</taxon>
        <taxon>Pseudonocardiaceae</taxon>
        <taxon>Lentzea</taxon>
    </lineage>
</organism>
<feature type="region of interest" description="Disordered" evidence="1">
    <location>
        <begin position="165"/>
        <end position="199"/>
    </location>
</feature>
<protein>
    <recommendedName>
        <fullName evidence="4">ESAT-6 protein secretion system EspG family protein</fullName>
    </recommendedName>
</protein>
<dbReference type="EMBL" id="JAXAVW010000001">
    <property type="protein sequence ID" value="MDX8028812.1"/>
    <property type="molecule type" value="Genomic_DNA"/>
</dbReference>
<proteinExistence type="predicted"/>
<name>A0ABU4SSL4_9PSEU</name>
<accession>A0ABU4SSL4</accession>
<feature type="region of interest" description="Disordered" evidence="1">
    <location>
        <begin position="1"/>
        <end position="27"/>
    </location>
</feature>
<reference evidence="2 3" key="2">
    <citation type="submission" date="2023-11" db="EMBL/GenBank/DDBJ databases">
        <authorList>
            <person name="Lara A.C."/>
            <person name="Chronakova A."/>
        </authorList>
    </citation>
    <scope>NUCLEOTIDE SEQUENCE [LARGE SCALE GENOMIC DNA]</scope>
    <source>
        <strain evidence="2 3">BCCO 10_0856</strain>
    </source>
</reference>
<reference evidence="2 3" key="1">
    <citation type="submission" date="2023-11" db="EMBL/GenBank/DDBJ databases">
        <title>Lentzea sokolovensis, sp. nov., Lentzea kristufkii, sp. nov., and Lentzea miocenensis, sp. nov., rare actinobacteria from Sokolov Coal Basin, Miocene lacustrine sediment, Czech Republic.</title>
        <authorList>
            <person name="Lara A."/>
            <person name="Kotroba L."/>
            <person name="Nouioui I."/>
            <person name="Neumann-Schaal M."/>
            <person name="Mast Y."/>
            <person name="Chronakova A."/>
        </authorList>
    </citation>
    <scope>NUCLEOTIDE SEQUENCE [LARGE SCALE GENOMIC DNA]</scope>
    <source>
        <strain evidence="2 3">BCCO 10_0856</strain>
    </source>
</reference>